<accession>A0ABU1K5E1</accession>
<dbReference type="InterPro" id="IPR050367">
    <property type="entry name" value="APC_superfamily"/>
</dbReference>
<evidence type="ECO:0000256" key="3">
    <source>
        <dbReference type="ARBA" id="ARBA00022692"/>
    </source>
</evidence>
<feature type="transmembrane region" description="Helical" evidence="6">
    <location>
        <begin position="322"/>
        <end position="339"/>
    </location>
</feature>
<feature type="transmembrane region" description="Helical" evidence="6">
    <location>
        <begin position="219"/>
        <end position="251"/>
    </location>
</feature>
<feature type="transmembrane region" description="Helical" evidence="6">
    <location>
        <begin position="12"/>
        <end position="37"/>
    </location>
</feature>
<feature type="transmembrane region" description="Helical" evidence="6">
    <location>
        <begin position="373"/>
        <end position="392"/>
    </location>
</feature>
<keyword evidence="4 6" id="KW-1133">Transmembrane helix</keyword>
<dbReference type="PANTHER" id="PTHR42770:SF11">
    <property type="entry name" value="INNER MEMBRANE TRANSPORT PROTEIN YBAT"/>
    <property type="match status" value="1"/>
</dbReference>
<protein>
    <recommendedName>
        <fullName evidence="9">Amino acid permease</fullName>
    </recommendedName>
</protein>
<reference evidence="7 8" key="1">
    <citation type="submission" date="2023-07" db="EMBL/GenBank/DDBJ databases">
        <title>Genomic Encyclopedia of Type Strains, Phase IV (KMG-IV): sequencing the most valuable type-strain genomes for metagenomic binning, comparative biology and taxonomic classification.</title>
        <authorList>
            <person name="Goeker M."/>
        </authorList>
    </citation>
    <scope>NUCLEOTIDE SEQUENCE [LARGE SCALE GENOMIC DNA]</scope>
    <source>
        <strain evidence="7 8">DSM 102814</strain>
    </source>
</reference>
<evidence type="ECO:0000256" key="5">
    <source>
        <dbReference type="ARBA" id="ARBA00023136"/>
    </source>
</evidence>
<feature type="transmembrane region" description="Helical" evidence="6">
    <location>
        <begin position="121"/>
        <end position="143"/>
    </location>
</feature>
<organism evidence="7 8">
    <name type="scientific">Mesonia maritima</name>
    <dbReference type="NCBI Taxonomy" id="1793873"/>
    <lineage>
        <taxon>Bacteria</taxon>
        <taxon>Pseudomonadati</taxon>
        <taxon>Bacteroidota</taxon>
        <taxon>Flavobacteriia</taxon>
        <taxon>Flavobacteriales</taxon>
        <taxon>Flavobacteriaceae</taxon>
        <taxon>Mesonia</taxon>
    </lineage>
</organism>
<feature type="transmembrane region" description="Helical" evidence="6">
    <location>
        <begin position="398"/>
        <end position="415"/>
    </location>
</feature>
<dbReference type="Gene3D" id="1.20.1740.10">
    <property type="entry name" value="Amino acid/polyamine transporter I"/>
    <property type="match status" value="1"/>
</dbReference>
<gene>
    <name evidence="7" type="ORF">GGR31_000404</name>
</gene>
<sequence>MGKKSDGKLDSLSVWALAAGGMVGGGIYTVLGVVIAVSAQWTWLSFVLTGLIAIPSAYSYVFLTNKFHEEGGAFVFLEKVNDKKMAGNLSWLLILGYVLTISVYAYAFGHYLSFAFHGDPLLMRLLAAGIIILLILLNLAGVGKLTKVEILIVSVNLLVLLALGVYGLTQWNSTQLVAGIEPRPIWSSLFGGAAIFMAYEGFQLLTYEYDKIKNPEKKFMPVLLSAVIFVVFLYVIVSVGATMIGGATSMISFKEIALSISAESAFGKTGLIIMTIAAGFATAAAINSTLFSTANLSKRIASQSELPSWFDHTNKNDVPDRSIILLGVLAGILAIIGSLSSLVEAASLAFLFTFGIVNWIAYRELNKKKWIPLLGIIIGCLVGGALIFRLIISKPIALGGILAIVLLIILGRPYVLKQKEKTKQKSKNEEK</sequence>
<feature type="transmembrane region" description="Helical" evidence="6">
    <location>
        <begin position="271"/>
        <end position="291"/>
    </location>
</feature>
<feature type="transmembrane region" description="Helical" evidence="6">
    <location>
        <begin position="43"/>
        <end position="63"/>
    </location>
</feature>
<keyword evidence="5 6" id="KW-0472">Membrane</keyword>
<dbReference type="EMBL" id="JAVDQA010000001">
    <property type="protein sequence ID" value="MDR6299788.1"/>
    <property type="molecule type" value="Genomic_DNA"/>
</dbReference>
<dbReference type="RefSeq" id="WP_309726760.1">
    <property type="nucleotide sequence ID" value="NZ_JAVDQA010000001.1"/>
</dbReference>
<dbReference type="InterPro" id="IPR002293">
    <property type="entry name" value="AA/rel_permease1"/>
</dbReference>
<evidence type="ECO:0000256" key="4">
    <source>
        <dbReference type="ARBA" id="ARBA00022989"/>
    </source>
</evidence>
<evidence type="ECO:0008006" key="9">
    <source>
        <dbReference type="Google" id="ProtNLM"/>
    </source>
</evidence>
<evidence type="ECO:0000313" key="7">
    <source>
        <dbReference type="EMBL" id="MDR6299788.1"/>
    </source>
</evidence>
<dbReference type="Pfam" id="PF13520">
    <property type="entry name" value="AA_permease_2"/>
    <property type="match status" value="1"/>
</dbReference>
<proteinExistence type="predicted"/>
<evidence type="ECO:0000256" key="1">
    <source>
        <dbReference type="ARBA" id="ARBA00004651"/>
    </source>
</evidence>
<name>A0ABU1K5E1_9FLAO</name>
<evidence type="ECO:0000313" key="8">
    <source>
        <dbReference type="Proteomes" id="UP001257659"/>
    </source>
</evidence>
<feature type="transmembrane region" description="Helical" evidence="6">
    <location>
        <begin position="345"/>
        <end position="361"/>
    </location>
</feature>
<comment type="subcellular location">
    <subcellularLocation>
        <location evidence="1">Cell membrane</location>
        <topology evidence="1">Multi-pass membrane protein</topology>
    </subcellularLocation>
</comment>
<evidence type="ECO:0000256" key="2">
    <source>
        <dbReference type="ARBA" id="ARBA00022475"/>
    </source>
</evidence>
<feature type="transmembrane region" description="Helical" evidence="6">
    <location>
        <begin position="150"/>
        <end position="169"/>
    </location>
</feature>
<comment type="caution">
    <text evidence="7">The sequence shown here is derived from an EMBL/GenBank/DDBJ whole genome shotgun (WGS) entry which is preliminary data.</text>
</comment>
<keyword evidence="2" id="KW-1003">Cell membrane</keyword>
<dbReference type="PANTHER" id="PTHR42770">
    <property type="entry name" value="AMINO ACID TRANSPORTER-RELATED"/>
    <property type="match status" value="1"/>
</dbReference>
<feature type="transmembrane region" description="Helical" evidence="6">
    <location>
        <begin position="89"/>
        <end position="109"/>
    </location>
</feature>
<keyword evidence="3 6" id="KW-0812">Transmembrane</keyword>
<feature type="transmembrane region" description="Helical" evidence="6">
    <location>
        <begin position="189"/>
        <end position="207"/>
    </location>
</feature>
<keyword evidence="8" id="KW-1185">Reference proteome</keyword>
<dbReference type="Proteomes" id="UP001257659">
    <property type="component" value="Unassembled WGS sequence"/>
</dbReference>
<evidence type="ECO:0000256" key="6">
    <source>
        <dbReference type="SAM" id="Phobius"/>
    </source>
</evidence>
<dbReference type="PIRSF" id="PIRSF006060">
    <property type="entry name" value="AA_transporter"/>
    <property type="match status" value="1"/>
</dbReference>